<keyword evidence="8" id="KW-1185">Reference proteome</keyword>
<proteinExistence type="predicted"/>
<dbReference type="InterPro" id="IPR043519">
    <property type="entry name" value="NT_sf"/>
</dbReference>
<dbReference type="SUPFAM" id="SSF81631">
    <property type="entry name" value="PAP/OAS1 substrate-binding domain"/>
    <property type="match status" value="1"/>
</dbReference>
<dbReference type="InterPro" id="IPR002058">
    <property type="entry name" value="PAP_assoc"/>
</dbReference>
<dbReference type="Proteomes" id="UP001328107">
    <property type="component" value="Unassembled WGS sequence"/>
</dbReference>
<evidence type="ECO:0000256" key="5">
    <source>
        <dbReference type="ARBA" id="ARBA00022842"/>
    </source>
</evidence>
<dbReference type="GO" id="GO:0050265">
    <property type="term" value="F:RNA uridylyltransferase activity"/>
    <property type="evidence" value="ECO:0007669"/>
    <property type="project" value="TreeGrafter"/>
</dbReference>
<comment type="caution">
    <text evidence="7">The sequence shown here is derived from an EMBL/GenBank/DDBJ whole genome shotgun (WGS) entry which is preliminary data.</text>
</comment>
<evidence type="ECO:0000256" key="4">
    <source>
        <dbReference type="ARBA" id="ARBA00022723"/>
    </source>
</evidence>
<dbReference type="Gene3D" id="3.30.460.10">
    <property type="entry name" value="Beta Polymerase, domain 2"/>
    <property type="match status" value="1"/>
</dbReference>
<dbReference type="GO" id="GO:0046872">
    <property type="term" value="F:metal ion binding"/>
    <property type="evidence" value="ECO:0007669"/>
    <property type="project" value="UniProtKB-KW"/>
</dbReference>
<dbReference type="GO" id="GO:0031123">
    <property type="term" value="P:RNA 3'-end processing"/>
    <property type="evidence" value="ECO:0007669"/>
    <property type="project" value="TreeGrafter"/>
</dbReference>
<evidence type="ECO:0000313" key="7">
    <source>
        <dbReference type="EMBL" id="GMR35212.1"/>
    </source>
</evidence>
<dbReference type="PANTHER" id="PTHR12271:SF66">
    <property type="entry name" value="TERMINAL URIDYLYLTRANSFERASE TAILOR"/>
    <property type="match status" value="1"/>
</dbReference>
<evidence type="ECO:0000256" key="1">
    <source>
        <dbReference type="ARBA" id="ARBA00001936"/>
    </source>
</evidence>
<evidence type="ECO:0000256" key="2">
    <source>
        <dbReference type="ARBA" id="ARBA00001946"/>
    </source>
</evidence>
<gene>
    <name evidence="7" type="ORF">PMAYCL1PPCAC_05407</name>
</gene>
<comment type="cofactor">
    <cofactor evidence="2">
        <name>Mg(2+)</name>
        <dbReference type="ChEBI" id="CHEBI:18420"/>
    </cofactor>
</comment>
<dbReference type="Gene3D" id="1.10.1410.10">
    <property type="match status" value="1"/>
</dbReference>
<feature type="domain" description="PAP-associated" evidence="6">
    <location>
        <begin position="204"/>
        <end position="255"/>
    </location>
</feature>
<keyword evidence="5" id="KW-0460">Magnesium</keyword>
<accession>A0AAN4Z637</accession>
<organism evidence="7 8">
    <name type="scientific">Pristionchus mayeri</name>
    <dbReference type="NCBI Taxonomy" id="1317129"/>
    <lineage>
        <taxon>Eukaryota</taxon>
        <taxon>Metazoa</taxon>
        <taxon>Ecdysozoa</taxon>
        <taxon>Nematoda</taxon>
        <taxon>Chromadorea</taxon>
        <taxon>Rhabditida</taxon>
        <taxon>Rhabditina</taxon>
        <taxon>Diplogasteromorpha</taxon>
        <taxon>Diplogasteroidea</taxon>
        <taxon>Neodiplogasteridae</taxon>
        <taxon>Pristionchus</taxon>
    </lineage>
</organism>
<comment type="cofactor">
    <cofactor evidence="1">
        <name>Mn(2+)</name>
        <dbReference type="ChEBI" id="CHEBI:29035"/>
    </cofactor>
</comment>
<dbReference type="EMBL" id="BTRK01000002">
    <property type="protein sequence ID" value="GMR35212.1"/>
    <property type="molecule type" value="Genomic_DNA"/>
</dbReference>
<dbReference type="AlphaFoldDB" id="A0AAN4Z637"/>
<dbReference type="Pfam" id="PF03828">
    <property type="entry name" value="PAP_assoc"/>
    <property type="match status" value="1"/>
</dbReference>
<reference evidence="8" key="1">
    <citation type="submission" date="2022-10" db="EMBL/GenBank/DDBJ databases">
        <title>Genome assembly of Pristionchus species.</title>
        <authorList>
            <person name="Yoshida K."/>
            <person name="Sommer R.J."/>
        </authorList>
    </citation>
    <scope>NUCLEOTIDE SEQUENCE [LARGE SCALE GENOMIC DNA]</scope>
    <source>
        <strain evidence="8">RS5460</strain>
    </source>
</reference>
<sequence>MVLPATVSARIDLIWTSVFASQKMSKDGRRCSKNSLLCIRKRSTRLKKLFHPRDSRESSRSPMPGSPLSSSLLLWTVPKSTGIEYSFAIGIICIQFSISCYNELAVQNSKLLRRYCEWTKDDLLAKLGVFIKRWAKEVGICDASKGSLRSYMILLIHFLQRLQPHPLLPMLQEMGEKKEILVEGWNVYFCDEAPMPDWSKCTLSVGELFLQFLDYFAKFDWENQVIQIRQTNMVTKIQRGWTKQQIMCIEDPFAFDRNLGYRITNRMFTFIINSFVASHEVFSYFSDDSIARFGNSLLAKCRESAGEAPCSNFNPAGPAPRHHHPVVSGAIEDKGMEMLESINEKCTRIDRWILGYEEKERKRRNEEEEERRREWDARIDDAFIRLNNQVEERKRREAALGQ</sequence>
<dbReference type="PANTHER" id="PTHR12271">
    <property type="entry name" value="POLY A POLYMERASE CID PAP -RELATED"/>
    <property type="match status" value="1"/>
</dbReference>
<evidence type="ECO:0000256" key="3">
    <source>
        <dbReference type="ARBA" id="ARBA00022679"/>
    </source>
</evidence>
<evidence type="ECO:0000259" key="6">
    <source>
        <dbReference type="Pfam" id="PF03828"/>
    </source>
</evidence>
<name>A0AAN4Z637_9BILA</name>
<keyword evidence="4" id="KW-0479">Metal-binding</keyword>
<evidence type="ECO:0000313" key="8">
    <source>
        <dbReference type="Proteomes" id="UP001328107"/>
    </source>
</evidence>
<protein>
    <recommendedName>
        <fullName evidence="6">PAP-associated domain-containing protein</fullName>
    </recommendedName>
</protein>
<keyword evidence="3" id="KW-0808">Transferase</keyword>